<keyword evidence="1" id="KW-1133">Transmembrane helix</keyword>
<feature type="transmembrane region" description="Helical" evidence="1">
    <location>
        <begin position="75"/>
        <end position="92"/>
    </location>
</feature>
<dbReference type="Proteomes" id="UP000034956">
    <property type="component" value="Unassembled WGS sequence"/>
</dbReference>
<proteinExistence type="predicted"/>
<keyword evidence="1" id="KW-0812">Transmembrane</keyword>
<evidence type="ECO:0000313" key="3">
    <source>
        <dbReference type="Proteomes" id="UP000034956"/>
    </source>
</evidence>
<sequence length="126" mass="13248">MNELKKVTESEMVIGGVFTLGLDGLCALIDATGVGLAIAPIIQSFATFSITMWLKTKGGTRVKIGKEAVKYAANFLPVLPTVTAIFAVSAYVHNHPEKFGGAETLTGPAGKPAMVNLKINGKTTIR</sequence>
<accession>A0A0G1XB71</accession>
<evidence type="ECO:0000313" key="2">
    <source>
        <dbReference type="EMBL" id="KKU91575.1"/>
    </source>
</evidence>
<dbReference type="AlphaFoldDB" id="A0A0G1XB71"/>
<feature type="transmembrane region" description="Helical" evidence="1">
    <location>
        <begin position="37"/>
        <end position="54"/>
    </location>
</feature>
<reference evidence="2 3" key="1">
    <citation type="journal article" date="2015" name="Nature">
        <title>rRNA introns, odd ribosomes, and small enigmatic genomes across a large radiation of phyla.</title>
        <authorList>
            <person name="Brown C.T."/>
            <person name="Hug L.A."/>
            <person name="Thomas B.C."/>
            <person name="Sharon I."/>
            <person name="Castelle C.J."/>
            <person name="Singh A."/>
            <person name="Wilkins M.J."/>
            <person name="Williams K.H."/>
            <person name="Banfield J.F."/>
        </authorList>
    </citation>
    <scope>NUCLEOTIDE SEQUENCE [LARGE SCALE GENOMIC DNA]</scope>
</reference>
<keyword evidence="1" id="KW-0472">Membrane</keyword>
<organism evidence="2 3">
    <name type="scientific">Candidatus Jorgensenbacteria bacterium GW2011_GWA1_48_11</name>
    <dbReference type="NCBI Taxonomy" id="1618660"/>
    <lineage>
        <taxon>Bacteria</taxon>
        <taxon>Candidatus Joergenseniibacteriota</taxon>
    </lineage>
</organism>
<comment type="caution">
    <text evidence="2">The sequence shown here is derived from an EMBL/GenBank/DDBJ whole genome shotgun (WGS) entry which is preliminary data.</text>
</comment>
<name>A0A0G1XB71_9BACT</name>
<dbReference type="EMBL" id="LCPF01000001">
    <property type="protein sequence ID" value="KKU91575.1"/>
    <property type="molecule type" value="Genomic_DNA"/>
</dbReference>
<protein>
    <submittedName>
        <fullName evidence="2">Uncharacterized protein</fullName>
    </submittedName>
</protein>
<gene>
    <name evidence="2" type="ORF">UY23_C0001G0181</name>
</gene>
<evidence type="ECO:0000256" key="1">
    <source>
        <dbReference type="SAM" id="Phobius"/>
    </source>
</evidence>